<evidence type="ECO:0000313" key="8">
    <source>
        <dbReference type="EMBL" id="KAK6513111.1"/>
    </source>
</evidence>
<protein>
    <submittedName>
        <fullName evidence="8">Uncharacterized protein</fullName>
    </submittedName>
</protein>
<gene>
    <name evidence="8" type="ORF">TWF506_009277</name>
</gene>
<evidence type="ECO:0000256" key="1">
    <source>
        <dbReference type="ARBA" id="ARBA00011079"/>
    </source>
</evidence>
<dbReference type="Gene3D" id="3.40.50.1820">
    <property type="entry name" value="alpha/beta hydrolase"/>
    <property type="match status" value="2"/>
</dbReference>
<dbReference type="InterPro" id="IPR029058">
    <property type="entry name" value="AB_hydrolase_fold"/>
</dbReference>
<name>A0AAN8N4Q4_9PEZI</name>
<dbReference type="PANTHER" id="PTHR11010">
    <property type="entry name" value="PROTEASE S28 PRO-X CARBOXYPEPTIDASE-RELATED"/>
    <property type="match status" value="1"/>
</dbReference>
<evidence type="ECO:0000256" key="4">
    <source>
        <dbReference type="ARBA" id="ARBA00022801"/>
    </source>
</evidence>
<dbReference type="Pfam" id="PF05577">
    <property type="entry name" value="Peptidase_S28"/>
    <property type="match status" value="1"/>
</dbReference>
<evidence type="ECO:0000256" key="2">
    <source>
        <dbReference type="ARBA" id="ARBA00022670"/>
    </source>
</evidence>
<keyword evidence="3 7" id="KW-0732">Signal</keyword>
<dbReference type="GO" id="GO:0070008">
    <property type="term" value="F:serine-type exopeptidase activity"/>
    <property type="evidence" value="ECO:0007669"/>
    <property type="project" value="InterPro"/>
</dbReference>
<keyword evidence="4" id="KW-0378">Hydrolase</keyword>
<feature type="signal peptide" evidence="7">
    <location>
        <begin position="1"/>
        <end position="23"/>
    </location>
</feature>
<evidence type="ECO:0000256" key="6">
    <source>
        <dbReference type="SAM" id="MobiDB-lite"/>
    </source>
</evidence>
<dbReference type="SUPFAM" id="SSF53474">
    <property type="entry name" value="alpha/beta-Hydrolases"/>
    <property type="match status" value="1"/>
</dbReference>
<sequence length="673" mass="75250">MKIWAIAYTALISISSISYVAEAQRLFPHNNINKLLLKEIERSKVHINGHVSVQAAKGKDGSVVLPDKKPIFPTKHQLLTSVSHAGARNDEHFNQTYWVYDKHYKKGGPIFLYLNGETSITDTIASAFLDSSRIHDLQKKFGGLGIILEHRYYGESTPRSAWVANSAEVDEYTPAEKFKYLTTDLALKDVKFFADNFNYTSERVPAGIDLTGRGAPWVVLGGSYAGSMASLLRKFYPDTFFAAYSSSAPIEAQTAMPAYWDVVARVIRSEEPACFENMRSAIKYIDQELAKGGQSAAVMKIMFLGPGAEINTNGWLAEALMFHFYDFQTAGLDEPIIDETVWSIRNFCDHMNTDGDDKSPIGGWENAANSTLRRSASWSARQWATWPGFIALVQSWGYSCTGFGTAKGPGSCKLASPTRYPDYISWSWQYCSEWGYFQLGNPGPDQITSNFSNLEHWKSKCNLQFRDPTAQIYIRPSSKPSTNATNKAFGGRTDPQPRTFYTMGENDPWSVLGFLKTKHVKGLFNAPGYNANSTVPACDHRPSGNDLFGLVIPNGIHSADIATTEWSKETFPVFTAAMEAWLPCFETHRERVQVHRQQAIPKTLQRFGANETNQTFTLNPKKIPKKVTPPFVTGNETKKIQGKNNSTLLEKISQLAATEKSSRLERRAKLWSD</sequence>
<evidence type="ECO:0000256" key="5">
    <source>
        <dbReference type="ARBA" id="ARBA00023180"/>
    </source>
</evidence>
<proteinExistence type="inferred from homology"/>
<feature type="region of interest" description="Disordered" evidence="6">
    <location>
        <begin position="476"/>
        <end position="499"/>
    </location>
</feature>
<comment type="similarity">
    <text evidence="1">Belongs to the peptidase S28 family.</text>
</comment>
<feature type="chain" id="PRO_5042969753" evidence="7">
    <location>
        <begin position="24"/>
        <end position="673"/>
    </location>
</feature>
<comment type="caution">
    <text evidence="8">The sequence shown here is derived from an EMBL/GenBank/DDBJ whole genome shotgun (WGS) entry which is preliminary data.</text>
</comment>
<keyword evidence="2" id="KW-0645">Protease</keyword>
<reference evidence="8 9" key="1">
    <citation type="submission" date="2019-10" db="EMBL/GenBank/DDBJ databases">
        <authorList>
            <person name="Palmer J.M."/>
        </authorList>
    </citation>
    <scope>NUCLEOTIDE SEQUENCE [LARGE SCALE GENOMIC DNA]</scope>
    <source>
        <strain evidence="8 9">TWF506</strain>
    </source>
</reference>
<evidence type="ECO:0000256" key="3">
    <source>
        <dbReference type="ARBA" id="ARBA00022729"/>
    </source>
</evidence>
<keyword evidence="5" id="KW-0325">Glycoprotein</keyword>
<dbReference type="EMBL" id="JAVHJM010000006">
    <property type="protein sequence ID" value="KAK6513111.1"/>
    <property type="molecule type" value="Genomic_DNA"/>
</dbReference>
<keyword evidence="9" id="KW-1185">Reference proteome</keyword>
<dbReference type="PANTHER" id="PTHR11010:SF109">
    <property type="entry name" value="PEPTIDASE, FAMILY S28, PUTATIVE (AFU_ORTHOLOGUE AFUA_4G03790)-RELATED"/>
    <property type="match status" value="1"/>
</dbReference>
<dbReference type="Proteomes" id="UP001307849">
    <property type="component" value="Unassembled WGS sequence"/>
</dbReference>
<evidence type="ECO:0000313" key="9">
    <source>
        <dbReference type="Proteomes" id="UP001307849"/>
    </source>
</evidence>
<evidence type="ECO:0000256" key="7">
    <source>
        <dbReference type="SAM" id="SignalP"/>
    </source>
</evidence>
<dbReference type="GO" id="GO:0006508">
    <property type="term" value="P:proteolysis"/>
    <property type="evidence" value="ECO:0007669"/>
    <property type="project" value="UniProtKB-KW"/>
</dbReference>
<dbReference type="AlphaFoldDB" id="A0AAN8N4Q4"/>
<organism evidence="8 9">
    <name type="scientific">Arthrobotrys conoides</name>
    <dbReference type="NCBI Taxonomy" id="74498"/>
    <lineage>
        <taxon>Eukaryota</taxon>
        <taxon>Fungi</taxon>
        <taxon>Dikarya</taxon>
        <taxon>Ascomycota</taxon>
        <taxon>Pezizomycotina</taxon>
        <taxon>Orbiliomycetes</taxon>
        <taxon>Orbiliales</taxon>
        <taxon>Orbiliaceae</taxon>
        <taxon>Arthrobotrys</taxon>
    </lineage>
</organism>
<dbReference type="GO" id="GO:0008239">
    <property type="term" value="F:dipeptidyl-peptidase activity"/>
    <property type="evidence" value="ECO:0007669"/>
    <property type="project" value="TreeGrafter"/>
</dbReference>
<dbReference type="InterPro" id="IPR008758">
    <property type="entry name" value="Peptidase_S28"/>
</dbReference>
<accession>A0AAN8N4Q4</accession>